<dbReference type="GO" id="GO:0006412">
    <property type="term" value="P:translation"/>
    <property type="evidence" value="ECO:0007669"/>
    <property type="project" value="InterPro"/>
</dbReference>
<dbReference type="PhylomeDB" id="A0A0G4GI03"/>
<evidence type="ECO:0000256" key="2">
    <source>
        <dbReference type="ARBA" id="ARBA00022980"/>
    </source>
</evidence>
<name>A0A0G4GI03_9ALVE</name>
<evidence type="ECO:0000256" key="4">
    <source>
        <dbReference type="ARBA" id="ARBA00040565"/>
    </source>
</evidence>
<evidence type="ECO:0000256" key="1">
    <source>
        <dbReference type="ARBA" id="ARBA00010528"/>
    </source>
</evidence>
<dbReference type="Pfam" id="PF00573">
    <property type="entry name" value="Ribosomal_L4"/>
    <property type="match status" value="1"/>
</dbReference>
<feature type="compositionally biased region" description="Basic and acidic residues" evidence="5">
    <location>
        <begin position="644"/>
        <end position="653"/>
    </location>
</feature>
<organism evidence="6">
    <name type="scientific">Chromera velia CCMP2878</name>
    <dbReference type="NCBI Taxonomy" id="1169474"/>
    <lineage>
        <taxon>Eukaryota</taxon>
        <taxon>Sar</taxon>
        <taxon>Alveolata</taxon>
        <taxon>Colpodellida</taxon>
        <taxon>Chromeraceae</taxon>
        <taxon>Chromera</taxon>
    </lineage>
</organism>
<dbReference type="GO" id="GO:0003735">
    <property type="term" value="F:structural constituent of ribosome"/>
    <property type="evidence" value="ECO:0007669"/>
    <property type="project" value="InterPro"/>
</dbReference>
<gene>
    <name evidence="6" type="ORF">Cvel_21965</name>
</gene>
<feature type="region of interest" description="Disordered" evidence="5">
    <location>
        <begin position="1"/>
        <end position="30"/>
    </location>
</feature>
<dbReference type="PANTHER" id="PTHR10746">
    <property type="entry name" value="50S RIBOSOMAL PROTEIN L4"/>
    <property type="match status" value="1"/>
</dbReference>
<feature type="compositionally biased region" description="Basic and acidic residues" evidence="5">
    <location>
        <begin position="508"/>
        <end position="532"/>
    </location>
</feature>
<dbReference type="InterPro" id="IPR013005">
    <property type="entry name" value="Ribosomal_uL4-like"/>
</dbReference>
<keyword evidence="2" id="KW-0689">Ribosomal protein</keyword>
<keyword evidence="3" id="KW-0687">Ribonucleoprotein</keyword>
<sequence length="683" mass="76148">MMRRGMMGPCFSRVRSSLSNSGRKQQNQHELSAAVGFPLSRAALPASPASYLPENGGMQRRALHSSDLSRQAHVSEDRDRDGQETVDGDGKSSEPSRTLALSHHAGVASLSTALDVSEIEALASSLPHDQKIETPLPAWFAPSKPSIHDPPIIRRPGEIVDLKTLLRNVSSMPPMGFQSVLEVPVWKFDCWEGDTEGELGTVVLPSEIFNVPLRTHLVHSAYWFHRYAMAGWTERMQLSKWEWPGSHSKFRTQKNSGRSRMGWKKAPGKYLGVFSKPFRPHDQRIKIFKRKLYLALKVMLTAKFAQAQIIVVDNFNLRSHKTKYAVQNFRRLVGHRCNSCLCIHEGRGDVNNNFRWAVANLTAVRRENVEAVSSFNVLRCKQLMITEKALQKLIFNIQQYPKGRGWAIKYATPDGKRAPRPKKVPGWDQQWREQKEREEKARFDRRLLRERKMKWRWSNDLKGPMKIQRNDPLAGFRVSDFSRSSTLYPWDRTEELVVDEEPLDPEEDPRGSEEVRAALDEREAVDDGRFDLIGDGGPSGLSLWGSASGRRAGKLGRKDEGVGAPTGSGSGRNEGGDEDDDLDSDVDSGSGSEGEEEEDDAGGGGGWGDVLGSREGVVRLGGGARSSSSSFLPTGWMEGESEGDGDRGGERRAGGRRRWGGDSEAEILEDDKLPPIDPLPFGR</sequence>
<feature type="region of interest" description="Disordered" evidence="5">
    <location>
        <begin position="48"/>
        <end position="102"/>
    </location>
</feature>
<evidence type="ECO:0000256" key="3">
    <source>
        <dbReference type="ARBA" id="ARBA00023274"/>
    </source>
</evidence>
<dbReference type="VEuPathDB" id="CryptoDB:Cvel_21965"/>
<feature type="region of interest" description="Disordered" evidence="5">
    <location>
        <begin position="496"/>
        <end position="683"/>
    </location>
</feature>
<dbReference type="GO" id="GO:0005840">
    <property type="term" value="C:ribosome"/>
    <property type="evidence" value="ECO:0007669"/>
    <property type="project" value="UniProtKB-KW"/>
</dbReference>
<feature type="compositionally biased region" description="Gly residues" evidence="5">
    <location>
        <begin position="564"/>
        <end position="573"/>
    </location>
</feature>
<feature type="compositionally biased region" description="Acidic residues" evidence="5">
    <location>
        <begin position="576"/>
        <end position="586"/>
    </location>
</feature>
<proteinExistence type="inferred from homology"/>
<reference evidence="6" key="1">
    <citation type="submission" date="2014-11" db="EMBL/GenBank/DDBJ databases">
        <authorList>
            <person name="Otto D Thomas"/>
            <person name="Naeem Raeece"/>
        </authorList>
    </citation>
    <scope>NUCLEOTIDE SEQUENCE</scope>
</reference>
<evidence type="ECO:0000256" key="5">
    <source>
        <dbReference type="SAM" id="MobiDB-lite"/>
    </source>
</evidence>
<feature type="compositionally biased region" description="Acidic residues" evidence="5">
    <location>
        <begin position="496"/>
        <end position="507"/>
    </location>
</feature>
<dbReference type="InterPro" id="IPR023574">
    <property type="entry name" value="Ribosomal_uL4_dom_sf"/>
</dbReference>
<dbReference type="PANTHER" id="PTHR10746:SF6">
    <property type="entry name" value="LARGE RIBOSOMAL SUBUNIT PROTEIN UL4M"/>
    <property type="match status" value="1"/>
</dbReference>
<feature type="compositionally biased region" description="Basic and acidic residues" evidence="5">
    <location>
        <begin position="73"/>
        <end position="94"/>
    </location>
</feature>
<comment type="similarity">
    <text evidence="1">Belongs to the universal ribosomal protein uL4 family.</text>
</comment>
<dbReference type="EMBL" id="CDMZ01001228">
    <property type="protein sequence ID" value="CEM29351.1"/>
    <property type="molecule type" value="Genomic_DNA"/>
</dbReference>
<accession>A0A0G4GI03</accession>
<feature type="region of interest" description="Disordered" evidence="5">
    <location>
        <begin position="411"/>
        <end position="433"/>
    </location>
</feature>
<protein>
    <recommendedName>
        <fullName evidence="4">Large ribosomal subunit protein uL4m</fullName>
    </recommendedName>
</protein>
<dbReference type="Gene3D" id="3.40.1370.10">
    <property type="match status" value="1"/>
</dbReference>
<dbReference type="SUPFAM" id="SSF52166">
    <property type="entry name" value="Ribosomal protein L4"/>
    <property type="match status" value="1"/>
</dbReference>
<dbReference type="AlphaFoldDB" id="A0A0G4GI03"/>
<dbReference type="GO" id="GO:1990904">
    <property type="term" value="C:ribonucleoprotein complex"/>
    <property type="evidence" value="ECO:0007669"/>
    <property type="project" value="UniProtKB-KW"/>
</dbReference>
<feature type="compositionally biased region" description="Polar residues" evidence="5">
    <location>
        <begin position="14"/>
        <end position="30"/>
    </location>
</feature>
<dbReference type="InterPro" id="IPR002136">
    <property type="entry name" value="Ribosomal_uL4"/>
</dbReference>
<evidence type="ECO:0000313" key="6">
    <source>
        <dbReference type="EMBL" id="CEM29351.1"/>
    </source>
</evidence>